<organism evidence="1 2">
    <name type="scientific">Desulfitobacterium hafniense DP7</name>
    <dbReference type="NCBI Taxonomy" id="537010"/>
    <lineage>
        <taxon>Bacteria</taxon>
        <taxon>Bacillati</taxon>
        <taxon>Bacillota</taxon>
        <taxon>Clostridia</taxon>
        <taxon>Eubacteriales</taxon>
        <taxon>Desulfitobacteriaceae</taxon>
        <taxon>Desulfitobacterium</taxon>
    </lineage>
</organism>
<proteinExistence type="predicted"/>
<evidence type="ECO:0000313" key="2">
    <source>
        <dbReference type="Proteomes" id="UP000004416"/>
    </source>
</evidence>
<dbReference type="Proteomes" id="UP000004416">
    <property type="component" value="Unassembled WGS sequence"/>
</dbReference>
<gene>
    <name evidence="1" type="ORF">HMPREF0322_03813</name>
</gene>
<accession>G9XS64</accession>
<name>G9XS64_DESHA</name>
<evidence type="ECO:0000313" key="1">
    <source>
        <dbReference type="EMBL" id="EHL05463.1"/>
    </source>
</evidence>
<dbReference type="HOGENOM" id="CLU_2805438_0_0_9"/>
<dbReference type="EMBL" id="AFZX01000097">
    <property type="protein sequence ID" value="EHL05463.1"/>
    <property type="molecule type" value="Genomic_DNA"/>
</dbReference>
<sequence length="67" mass="7655">MTLEPEDLPEKAFCHGFCAADSLIFCKQIRAAVINEVIDNCSPYCFMSVWRKSKRMLIVLANAVRYP</sequence>
<reference evidence="1 2" key="1">
    <citation type="submission" date="2011-08" db="EMBL/GenBank/DDBJ databases">
        <authorList>
            <person name="Weinstock G."/>
            <person name="Sodergren E."/>
            <person name="Clifton S."/>
            <person name="Fulton L."/>
            <person name="Fulton B."/>
            <person name="Courtney L."/>
            <person name="Fronick C."/>
            <person name="Harrison M."/>
            <person name="Strong C."/>
            <person name="Farmer C."/>
            <person name="Delahaunty K."/>
            <person name="Markovic C."/>
            <person name="Hall O."/>
            <person name="Minx P."/>
            <person name="Tomlinson C."/>
            <person name="Mitreva M."/>
            <person name="Hou S."/>
            <person name="Chen J."/>
            <person name="Wollam A."/>
            <person name="Pepin K.H."/>
            <person name="Johnson M."/>
            <person name="Bhonagiri V."/>
            <person name="Zhang X."/>
            <person name="Suruliraj S."/>
            <person name="Warren W."/>
            <person name="Chinwalla A."/>
            <person name="Mardis E.R."/>
            <person name="Wilson R.K."/>
        </authorList>
    </citation>
    <scope>NUCLEOTIDE SEQUENCE [LARGE SCALE GENOMIC DNA]</scope>
    <source>
        <strain evidence="1 2">DP7</strain>
    </source>
</reference>
<comment type="caution">
    <text evidence="1">The sequence shown here is derived from an EMBL/GenBank/DDBJ whole genome shotgun (WGS) entry which is preliminary data.</text>
</comment>
<protein>
    <submittedName>
        <fullName evidence="1">Uncharacterized protein</fullName>
    </submittedName>
</protein>
<dbReference type="AlphaFoldDB" id="G9XS64"/>